<dbReference type="PIRSF" id="PIRSF008502">
    <property type="entry name" value="UCP008502"/>
    <property type="match status" value="1"/>
</dbReference>
<gene>
    <name evidence="1" type="ORF">GCM10011575_11490</name>
</gene>
<proteinExistence type="predicted"/>
<dbReference type="RefSeq" id="WP_188894203.1">
    <property type="nucleotide sequence ID" value="NZ_BMMZ01000002.1"/>
</dbReference>
<dbReference type="SUPFAM" id="SSF160379">
    <property type="entry name" value="SP0830-like"/>
    <property type="match status" value="1"/>
</dbReference>
<sequence>MTRYVVLLRGINLGKRRIPMPELKALAAELGHTEVSTYIASGNLILSSDRRPTAIAAELDEAIAQRYGFDVDCAIRTAAELAAVVATNPFPQGDPKQVTVGFAATAIEKAADQRIAALASPDERFQIAGREVYVDFAGGLARSKLAVQLGKAVGQPITTRNARTVASLSELANR</sequence>
<dbReference type="PANTHER" id="PTHR36439">
    <property type="entry name" value="BLL4334 PROTEIN"/>
    <property type="match status" value="1"/>
</dbReference>
<evidence type="ECO:0000313" key="1">
    <source>
        <dbReference type="EMBL" id="GGL54832.1"/>
    </source>
</evidence>
<accession>A0A917W2N7</accession>
<dbReference type="PANTHER" id="PTHR36439:SF1">
    <property type="entry name" value="DUF1697 DOMAIN-CONTAINING PROTEIN"/>
    <property type="match status" value="1"/>
</dbReference>
<name>A0A917W2N7_9ACTN</name>
<evidence type="ECO:0008006" key="3">
    <source>
        <dbReference type="Google" id="ProtNLM"/>
    </source>
</evidence>
<keyword evidence="2" id="KW-1185">Reference proteome</keyword>
<evidence type="ECO:0000313" key="2">
    <source>
        <dbReference type="Proteomes" id="UP000613840"/>
    </source>
</evidence>
<dbReference type="InterPro" id="IPR012545">
    <property type="entry name" value="DUF1697"/>
</dbReference>
<dbReference type="Pfam" id="PF08002">
    <property type="entry name" value="DUF1697"/>
    <property type="match status" value="1"/>
</dbReference>
<comment type="caution">
    <text evidence="1">The sequence shown here is derived from an EMBL/GenBank/DDBJ whole genome shotgun (WGS) entry which is preliminary data.</text>
</comment>
<dbReference type="AlphaFoldDB" id="A0A917W2N7"/>
<reference evidence="1" key="2">
    <citation type="submission" date="2020-09" db="EMBL/GenBank/DDBJ databases">
        <authorList>
            <person name="Sun Q."/>
            <person name="Zhou Y."/>
        </authorList>
    </citation>
    <scope>NUCLEOTIDE SEQUENCE</scope>
    <source>
        <strain evidence="1">CGMCC 4.7306</strain>
    </source>
</reference>
<dbReference type="Proteomes" id="UP000613840">
    <property type="component" value="Unassembled WGS sequence"/>
</dbReference>
<organism evidence="1 2">
    <name type="scientific">Microlunatus endophyticus</name>
    <dbReference type="NCBI Taxonomy" id="1716077"/>
    <lineage>
        <taxon>Bacteria</taxon>
        <taxon>Bacillati</taxon>
        <taxon>Actinomycetota</taxon>
        <taxon>Actinomycetes</taxon>
        <taxon>Propionibacteriales</taxon>
        <taxon>Propionibacteriaceae</taxon>
        <taxon>Microlunatus</taxon>
    </lineage>
</organism>
<reference evidence="1" key="1">
    <citation type="journal article" date="2014" name="Int. J. Syst. Evol. Microbiol.">
        <title>Complete genome sequence of Corynebacterium casei LMG S-19264T (=DSM 44701T), isolated from a smear-ripened cheese.</title>
        <authorList>
            <consortium name="US DOE Joint Genome Institute (JGI-PGF)"/>
            <person name="Walter F."/>
            <person name="Albersmeier A."/>
            <person name="Kalinowski J."/>
            <person name="Ruckert C."/>
        </authorList>
    </citation>
    <scope>NUCLEOTIDE SEQUENCE</scope>
    <source>
        <strain evidence="1">CGMCC 4.7306</strain>
    </source>
</reference>
<dbReference type="EMBL" id="BMMZ01000002">
    <property type="protein sequence ID" value="GGL54832.1"/>
    <property type="molecule type" value="Genomic_DNA"/>
</dbReference>
<dbReference type="Gene3D" id="3.30.70.1280">
    <property type="entry name" value="SP0830-like domains"/>
    <property type="match status" value="1"/>
</dbReference>
<protein>
    <recommendedName>
        <fullName evidence="3">DUF1697 domain-containing protein</fullName>
    </recommendedName>
</protein>